<keyword evidence="2" id="KW-1185">Reference proteome</keyword>
<dbReference type="Proteomes" id="UP001501690">
    <property type="component" value="Unassembled WGS sequence"/>
</dbReference>
<organism evidence="1 2">
    <name type="scientific">Microbacterium sediminicola</name>
    <dbReference type="NCBI Taxonomy" id="415210"/>
    <lineage>
        <taxon>Bacteria</taxon>
        <taxon>Bacillati</taxon>
        <taxon>Actinomycetota</taxon>
        <taxon>Actinomycetes</taxon>
        <taxon>Micrococcales</taxon>
        <taxon>Microbacteriaceae</taxon>
        <taxon>Microbacterium</taxon>
    </lineage>
</organism>
<protein>
    <submittedName>
        <fullName evidence="1">Uncharacterized protein</fullName>
    </submittedName>
</protein>
<dbReference type="InterPro" id="IPR053773">
    <property type="entry name" value="Vpar_1526-like"/>
</dbReference>
<dbReference type="RefSeq" id="WP_344071104.1">
    <property type="nucleotide sequence ID" value="NZ_BAAAPL010000001.1"/>
</dbReference>
<reference evidence="1 2" key="1">
    <citation type="journal article" date="2019" name="Int. J. Syst. Evol. Microbiol.">
        <title>The Global Catalogue of Microorganisms (GCM) 10K type strain sequencing project: providing services to taxonomists for standard genome sequencing and annotation.</title>
        <authorList>
            <consortium name="The Broad Institute Genomics Platform"/>
            <consortium name="The Broad Institute Genome Sequencing Center for Infectious Disease"/>
            <person name="Wu L."/>
            <person name="Ma J."/>
        </authorList>
    </citation>
    <scope>NUCLEOTIDE SEQUENCE [LARGE SCALE GENOMIC DNA]</scope>
    <source>
        <strain evidence="1 2">JCM 15577</strain>
    </source>
</reference>
<name>A0ABN2I5A8_9MICO</name>
<dbReference type="NCBIfam" id="NF045477">
    <property type="entry name" value="LPO_1073_dom"/>
    <property type="match status" value="1"/>
</dbReference>
<proteinExistence type="predicted"/>
<accession>A0ABN2I5A8</accession>
<evidence type="ECO:0000313" key="1">
    <source>
        <dbReference type="EMBL" id="GAA1698879.1"/>
    </source>
</evidence>
<sequence>MARPDLSQHGAENSTNYQAGNDIHVHGLSLQEARTVAIDVFRANARELAGIAQAVAAQRAEELTSAYLSKLESDRPERVNELATPDMQNMLFEAQKEYARSGEEDLREALVDLLSARSEESERNLRTLALNEAIISAPKLTEQQRRAIAWIFYLRYSRSLDVQTPEGLYGEIRPVVDALGVNVPRSSADYQHIEYVGAGSAGVGLSTFGKSVAAGHEGLFTKGFMAVDVKPDLLVALRENHLVGGALRDANRLQLSAGSEFDLTRLVESAGMSDRLPEIRVLMGKGRMSDDEIADEVVRYIPEIQLLRETWDSNEAQLKSLNLTSVGIALGHAYWSRFTGNKASLKRWLP</sequence>
<evidence type="ECO:0000313" key="2">
    <source>
        <dbReference type="Proteomes" id="UP001501690"/>
    </source>
</evidence>
<dbReference type="EMBL" id="BAAAPL010000001">
    <property type="protein sequence ID" value="GAA1698879.1"/>
    <property type="molecule type" value="Genomic_DNA"/>
</dbReference>
<gene>
    <name evidence="1" type="ORF">GCM10009808_15480</name>
</gene>
<comment type="caution">
    <text evidence="1">The sequence shown here is derived from an EMBL/GenBank/DDBJ whole genome shotgun (WGS) entry which is preliminary data.</text>
</comment>